<dbReference type="PROSITE" id="PS50158">
    <property type="entry name" value="ZF_CCHC"/>
    <property type="match status" value="1"/>
</dbReference>
<dbReference type="AlphaFoldDB" id="A0AA38FN57"/>
<evidence type="ECO:0000256" key="8">
    <source>
        <dbReference type="ARBA" id="ARBA00023268"/>
    </source>
</evidence>
<dbReference type="GO" id="GO:0004190">
    <property type="term" value="F:aspartic-type endopeptidase activity"/>
    <property type="evidence" value="ECO:0007669"/>
    <property type="project" value="UniProtKB-KW"/>
</dbReference>
<dbReference type="PANTHER" id="PTHR37984">
    <property type="entry name" value="PROTEIN CBG26694"/>
    <property type="match status" value="1"/>
</dbReference>
<dbReference type="Proteomes" id="UP000824469">
    <property type="component" value="Unassembled WGS sequence"/>
</dbReference>
<dbReference type="PROSITE" id="PS50994">
    <property type="entry name" value="INTEGRASE"/>
    <property type="match status" value="1"/>
</dbReference>
<dbReference type="GO" id="GO:0008270">
    <property type="term" value="F:zinc ion binding"/>
    <property type="evidence" value="ECO:0007669"/>
    <property type="project" value="UniProtKB-KW"/>
</dbReference>
<dbReference type="OMA" id="MIETVEY"/>
<dbReference type="Pfam" id="PF00078">
    <property type="entry name" value="RVT_1"/>
    <property type="match status" value="1"/>
</dbReference>
<evidence type="ECO:0000256" key="10">
    <source>
        <dbReference type="SAM" id="MobiDB-lite"/>
    </source>
</evidence>
<keyword evidence="8" id="KW-0511">Multifunctional enzyme</keyword>
<keyword evidence="6" id="KW-0255">Endonuclease</keyword>
<dbReference type="InterPro" id="IPR000477">
    <property type="entry name" value="RT_dom"/>
</dbReference>
<evidence type="ECO:0000256" key="2">
    <source>
        <dbReference type="ARBA" id="ARBA00022679"/>
    </source>
</evidence>
<dbReference type="InterPro" id="IPR036397">
    <property type="entry name" value="RNaseH_sf"/>
</dbReference>
<feature type="region of interest" description="Disordered" evidence="10">
    <location>
        <begin position="138"/>
        <end position="158"/>
    </location>
</feature>
<keyword evidence="3" id="KW-0548">Nucleotidyltransferase</keyword>
<dbReference type="CDD" id="cd09274">
    <property type="entry name" value="RNase_HI_RT_Ty3"/>
    <property type="match status" value="1"/>
</dbReference>
<proteinExistence type="predicted"/>
<dbReference type="Gene3D" id="3.30.70.270">
    <property type="match status" value="1"/>
</dbReference>
<dbReference type="Pfam" id="PF17919">
    <property type="entry name" value="RT_RNaseH_2"/>
    <property type="match status" value="1"/>
</dbReference>
<keyword evidence="9" id="KW-0479">Metal-binding</keyword>
<accession>A0AA38FN57</accession>
<dbReference type="GO" id="GO:0006508">
    <property type="term" value="P:proteolysis"/>
    <property type="evidence" value="ECO:0007669"/>
    <property type="project" value="UniProtKB-KW"/>
</dbReference>
<dbReference type="Gene3D" id="3.30.420.10">
    <property type="entry name" value="Ribonuclease H-like superfamily/Ribonuclease H"/>
    <property type="match status" value="1"/>
</dbReference>
<sequence>MNGVDNLLCKHFILGMKPEIRQRVKYDRPATIEQAKEIARRQEESMEEEPKEIVAKIEPTPAPLVLNPQPLPVSTNISPNTSTEYEDLLKKMGQLTINLLQGKEFSSQGGDRGPKRNISEVVCYGCYKKGHYKYNCPDRASTSSKGDNDKGKAPVNSFDVVDKSRNNEVDVFVTKRKKEKDNQDGNDPKKMKEETSKKHRRRKLGVQDFLISQGQGPYSILEDLSKRPANITYGQLLAMSSEKRRELRGGLNARRRKEVEVPVLEAEADPYAPQAEVLCNGISIHDVLVDGGAAVNVMTESVMNMLGLKIDRPSTLMLRSLNKGKTKPEGVISNVAISVMGVVCVVDFQVMKNGTVAYPMLLGRPWLRRVHARNYWNEGFMTLGPCTSEVDTEDEESEVDVSVMDILPVTPTHDPIKLSEEEVDDRLQQINIGDAVIESEKESYLQLFRRYIHLFTFDYKELRPRFIFAVENSEWVSPIVISIKKNGKLRICVDYRKLNKATKKDHYPLPFSDQILDEVAGQECYSFADGYSGYNQVRIAEKDQLKTTFTTPWGTFAYRVMPFGLCNAPATFQRLMNRVFEPYIGTFIRVFLDDFCIYGSKDGIGTDPDKVSKIKDLPFPINRRNKAHEAFGQLKEALVSSPVLKNPDWSKPFIVYTDASDAALGSTLSQKDENGNEHPIYFGSRQMSSAEALKYIVNKPNPSGRIARWIILLQEFEFDIIDRPGKKHVNADALSRAYDGLGSSCDDDDFPDAALFSLDTIPSEYIDIWNYLNEFKFPDGANAKTKRKITQASRPYSILHGALFRIGPDGQYKRAVGRDQGKELLEEFHNGTCGGHFSGQLTARRILDADQGSHFINEVVEALVNKFSIKHRKATTYKPSTNGQVERTNFVLCQILAKDAALQVHKWDKRIHAALWAYRATSKSATGYSPFQLAYGIDPVLPIEFDIPTVRVMKNERMDESDSVKERLVHLHLLEEMREIAKDTSHKKKMKQKEYFDQKIRWSPFQVNDLVLVYDSRYKKKKTEKISSKMDGALQNSSCA</sequence>
<evidence type="ECO:0000259" key="11">
    <source>
        <dbReference type="PROSITE" id="PS50158"/>
    </source>
</evidence>
<keyword evidence="14" id="KW-1185">Reference proteome</keyword>
<dbReference type="InterPro" id="IPR043502">
    <property type="entry name" value="DNA/RNA_pol_sf"/>
</dbReference>
<reference evidence="13 14" key="1">
    <citation type="journal article" date="2021" name="Nat. Plants">
        <title>The Taxus genome provides insights into paclitaxel biosynthesis.</title>
        <authorList>
            <person name="Xiong X."/>
            <person name="Gou J."/>
            <person name="Liao Q."/>
            <person name="Li Y."/>
            <person name="Zhou Q."/>
            <person name="Bi G."/>
            <person name="Li C."/>
            <person name="Du R."/>
            <person name="Wang X."/>
            <person name="Sun T."/>
            <person name="Guo L."/>
            <person name="Liang H."/>
            <person name="Lu P."/>
            <person name="Wu Y."/>
            <person name="Zhang Z."/>
            <person name="Ro D.K."/>
            <person name="Shang Y."/>
            <person name="Huang S."/>
            <person name="Yan J."/>
        </authorList>
    </citation>
    <scope>NUCLEOTIDE SEQUENCE [LARGE SCALE GENOMIC DNA]</scope>
    <source>
        <strain evidence="13">Ta-2019</strain>
    </source>
</reference>
<keyword evidence="1" id="KW-0645">Protease</keyword>
<evidence type="ECO:0000256" key="9">
    <source>
        <dbReference type="PROSITE-ProRule" id="PRU00047"/>
    </source>
</evidence>
<keyword evidence="6" id="KW-0378">Hydrolase</keyword>
<dbReference type="SUPFAM" id="SSF57756">
    <property type="entry name" value="Retrovirus zinc finger-like domains"/>
    <property type="match status" value="1"/>
</dbReference>
<evidence type="ECO:0000256" key="4">
    <source>
        <dbReference type="ARBA" id="ARBA00022722"/>
    </source>
</evidence>
<dbReference type="Gene3D" id="2.40.70.10">
    <property type="entry name" value="Acid Proteases"/>
    <property type="match status" value="1"/>
</dbReference>
<evidence type="ECO:0000256" key="6">
    <source>
        <dbReference type="ARBA" id="ARBA00022759"/>
    </source>
</evidence>
<dbReference type="InterPro" id="IPR043128">
    <property type="entry name" value="Rev_trsase/Diguanyl_cyclase"/>
</dbReference>
<evidence type="ECO:0000256" key="5">
    <source>
        <dbReference type="ARBA" id="ARBA00022750"/>
    </source>
</evidence>
<dbReference type="SUPFAM" id="SSF56672">
    <property type="entry name" value="DNA/RNA polymerases"/>
    <property type="match status" value="1"/>
</dbReference>
<dbReference type="InterPro" id="IPR041577">
    <property type="entry name" value="RT_RNaseH_2"/>
</dbReference>
<evidence type="ECO:0000259" key="12">
    <source>
        <dbReference type="PROSITE" id="PS50994"/>
    </source>
</evidence>
<dbReference type="PANTHER" id="PTHR37984:SF5">
    <property type="entry name" value="PROTEIN NYNRIN-LIKE"/>
    <property type="match status" value="1"/>
</dbReference>
<dbReference type="Gene3D" id="4.10.60.10">
    <property type="entry name" value="Zinc finger, CCHC-type"/>
    <property type="match status" value="1"/>
</dbReference>
<dbReference type="SUPFAM" id="SSF53098">
    <property type="entry name" value="Ribonuclease H-like"/>
    <property type="match status" value="1"/>
</dbReference>
<dbReference type="InterPro" id="IPR021109">
    <property type="entry name" value="Peptidase_aspartic_dom_sf"/>
</dbReference>
<keyword evidence="2" id="KW-0808">Transferase</keyword>
<dbReference type="InterPro" id="IPR050951">
    <property type="entry name" value="Retrovirus_Pol_polyprotein"/>
</dbReference>
<feature type="domain" description="Integrase catalytic" evidence="12">
    <location>
        <begin position="845"/>
        <end position="938"/>
    </location>
</feature>
<organism evidence="13 14">
    <name type="scientific">Taxus chinensis</name>
    <name type="common">Chinese yew</name>
    <name type="synonym">Taxus wallichiana var. chinensis</name>
    <dbReference type="NCBI Taxonomy" id="29808"/>
    <lineage>
        <taxon>Eukaryota</taxon>
        <taxon>Viridiplantae</taxon>
        <taxon>Streptophyta</taxon>
        <taxon>Embryophyta</taxon>
        <taxon>Tracheophyta</taxon>
        <taxon>Spermatophyta</taxon>
        <taxon>Pinopsida</taxon>
        <taxon>Pinidae</taxon>
        <taxon>Conifers II</taxon>
        <taxon>Cupressales</taxon>
        <taxon>Taxaceae</taxon>
        <taxon>Taxus</taxon>
    </lineage>
</organism>
<feature type="compositionally biased region" description="Basic and acidic residues" evidence="10">
    <location>
        <begin position="179"/>
        <end position="196"/>
    </location>
</feature>
<evidence type="ECO:0000256" key="1">
    <source>
        <dbReference type="ARBA" id="ARBA00022670"/>
    </source>
</evidence>
<evidence type="ECO:0000256" key="7">
    <source>
        <dbReference type="ARBA" id="ARBA00023125"/>
    </source>
</evidence>
<comment type="caution">
    <text evidence="13">The sequence shown here is derived from an EMBL/GenBank/DDBJ whole genome shotgun (WGS) entry which is preliminary data.</text>
</comment>
<dbReference type="SUPFAM" id="SSF50630">
    <property type="entry name" value="Acid proteases"/>
    <property type="match status" value="1"/>
</dbReference>
<evidence type="ECO:0000313" key="13">
    <source>
        <dbReference type="EMBL" id="KAH9307141.1"/>
    </source>
</evidence>
<dbReference type="InterPro" id="IPR012337">
    <property type="entry name" value="RNaseH-like_sf"/>
</dbReference>
<dbReference type="GO" id="GO:0003677">
    <property type="term" value="F:DNA binding"/>
    <property type="evidence" value="ECO:0007669"/>
    <property type="project" value="UniProtKB-KW"/>
</dbReference>
<keyword evidence="9" id="KW-0863">Zinc-finger</keyword>
<evidence type="ECO:0008006" key="15">
    <source>
        <dbReference type="Google" id="ProtNLM"/>
    </source>
</evidence>
<dbReference type="CDD" id="cd01647">
    <property type="entry name" value="RT_LTR"/>
    <property type="match status" value="1"/>
</dbReference>
<evidence type="ECO:0000313" key="14">
    <source>
        <dbReference type="Proteomes" id="UP000824469"/>
    </source>
</evidence>
<dbReference type="InterPro" id="IPR001878">
    <property type="entry name" value="Znf_CCHC"/>
</dbReference>
<dbReference type="Gene3D" id="3.10.10.10">
    <property type="entry name" value="HIV Type 1 Reverse Transcriptase, subunit A, domain 1"/>
    <property type="match status" value="1"/>
</dbReference>
<dbReference type="InterPro" id="IPR001584">
    <property type="entry name" value="Integrase_cat-core"/>
</dbReference>
<gene>
    <name evidence="13" type="ORF">KI387_043813</name>
</gene>
<keyword evidence="4" id="KW-0540">Nuclease</keyword>
<protein>
    <recommendedName>
        <fullName evidence="15">Reverse transcriptase</fullName>
    </recommendedName>
</protein>
<evidence type="ECO:0000256" key="3">
    <source>
        <dbReference type="ARBA" id="ARBA00022695"/>
    </source>
</evidence>
<dbReference type="EMBL" id="JAHRHJ020000008">
    <property type="protein sequence ID" value="KAH9307141.1"/>
    <property type="molecule type" value="Genomic_DNA"/>
</dbReference>
<dbReference type="GO" id="GO:0015074">
    <property type="term" value="P:DNA integration"/>
    <property type="evidence" value="ECO:0007669"/>
    <property type="project" value="InterPro"/>
</dbReference>
<dbReference type="CDD" id="cd00303">
    <property type="entry name" value="retropepsin_like"/>
    <property type="match status" value="1"/>
</dbReference>
<keyword evidence="7" id="KW-0238">DNA-binding</keyword>
<feature type="domain" description="CCHC-type" evidence="11">
    <location>
        <begin position="123"/>
        <end position="138"/>
    </location>
</feature>
<name>A0AA38FN57_TAXCH</name>
<keyword evidence="5" id="KW-0064">Aspartyl protease</keyword>
<keyword evidence="9" id="KW-0862">Zinc</keyword>
<dbReference type="InterPro" id="IPR036875">
    <property type="entry name" value="Znf_CCHC_sf"/>
</dbReference>
<feature type="region of interest" description="Disordered" evidence="10">
    <location>
        <begin position="174"/>
        <end position="201"/>
    </location>
</feature>